<dbReference type="Proteomes" id="UP000234681">
    <property type="component" value="Chromosome 17"/>
</dbReference>
<reference evidence="2" key="1">
    <citation type="submission" date="2005-09" db="EMBL/GenBank/DDBJ databases">
        <authorList>
            <person name="Mural R.J."/>
            <person name="Li P.W."/>
            <person name="Adams M.D."/>
            <person name="Amanatides P.G."/>
            <person name="Baden-Tillson H."/>
            <person name="Barnstead M."/>
            <person name="Chin S.H."/>
            <person name="Dew I."/>
            <person name="Evans C.A."/>
            <person name="Ferriera S."/>
            <person name="Flanigan M."/>
            <person name="Fosler C."/>
            <person name="Glodek A."/>
            <person name="Gu Z."/>
            <person name="Holt R.A."/>
            <person name="Jennings D."/>
            <person name="Kraft C.L."/>
            <person name="Lu F."/>
            <person name="Nguyen T."/>
            <person name="Nusskern D.R."/>
            <person name="Pfannkoch C.M."/>
            <person name="Sitter C."/>
            <person name="Sutton G.G."/>
            <person name="Venter J.C."/>
            <person name="Wang Z."/>
            <person name="Woodage T."/>
            <person name="Zheng X.H."/>
            <person name="Zhong F."/>
        </authorList>
    </citation>
    <scope>NUCLEOTIDE SEQUENCE [LARGE SCALE GENOMIC DNA]</scope>
    <source>
        <strain>BN</strain>
        <strain evidence="2">Sprague-Dawley</strain>
    </source>
</reference>
<gene>
    <name evidence="1" type="ORF">rCG_55708</name>
</gene>
<sequence length="28" mass="3121">MFRLSKRLFLLNDPCTPAAGCVREIGLV</sequence>
<name>A6JLU1_RAT</name>
<evidence type="ECO:0000313" key="2">
    <source>
        <dbReference type="Proteomes" id="UP000234681"/>
    </source>
</evidence>
<accession>A6JLU1</accession>
<protein>
    <submittedName>
        <fullName evidence="1">RCG55708</fullName>
    </submittedName>
</protein>
<proteinExistence type="predicted"/>
<dbReference type="EMBL" id="CH473990">
    <property type="protein sequence ID" value="EDL78618.1"/>
    <property type="molecule type" value="Genomic_DNA"/>
</dbReference>
<evidence type="ECO:0000313" key="1">
    <source>
        <dbReference type="EMBL" id="EDL78618.1"/>
    </source>
</evidence>
<dbReference type="AlphaFoldDB" id="A6JLU1"/>
<organism evidence="1 2">
    <name type="scientific">Rattus norvegicus</name>
    <name type="common">Rat</name>
    <dbReference type="NCBI Taxonomy" id="10116"/>
    <lineage>
        <taxon>Eukaryota</taxon>
        <taxon>Metazoa</taxon>
        <taxon>Chordata</taxon>
        <taxon>Craniata</taxon>
        <taxon>Vertebrata</taxon>
        <taxon>Euteleostomi</taxon>
        <taxon>Mammalia</taxon>
        <taxon>Eutheria</taxon>
        <taxon>Euarchontoglires</taxon>
        <taxon>Glires</taxon>
        <taxon>Rodentia</taxon>
        <taxon>Myomorpha</taxon>
        <taxon>Muroidea</taxon>
        <taxon>Muridae</taxon>
        <taxon>Murinae</taxon>
        <taxon>Rattus</taxon>
    </lineage>
</organism>